<dbReference type="Gene3D" id="3.40.50.300">
    <property type="entry name" value="P-loop containing nucleotide triphosphate hydrolases"/>
    <property type="match status" value="1"/>
</dbReference>
<dbReference type="EC" id="3.6.3.-" evidence="6"/>
<comment type="similarity">
    <text evidence="1">Belongs to the ABC transporter superfamily.</text>
</comment>
<accession>A0A645EIK0</accession>
<dbReference type="GO" id="GO:0016887">
    <property type="term" value="F:ATP hydrolysis activity"/>
    <property type="evidence" value="ECO:0007669"/>
    <property type="project" value="InterPro"/>
</dbReference>
<gene>
    <name evidence="6" type="primary">hmuV_4</name>
    <name evidence="6" type="ORF">SDC9_147760</name>
</gene>
<dbReference type="Pfam" id="PF00005">
    <property type="entry name" value="ABC_tran"/>
    <property type="match status" value="1"/>
</dbReference>
<dbReference type="InterPro" id="IPR050153">
    <property type="entry name" value="Metal_Ion_Import_ABC"/>
</dbReference>
<dbReference type="EMBL" id="VSSQ01046600">
    <property type="protein sequence ID" value="MPN00564.1"/>
    <property type="molecule type" value="Genomic_DNA"/>
</dbReference>
<feature type="domain" description="ABC transporter" evidence="5">
    <location>
        <begin position="3"/>
        <end position="238"/>
    </location>
</feature>
<dbReference type="InterPro" id="IPR027417">
    <property type="entry name" value="P-loop_NTPase"/>
</dbReference>
<dbReference type="InterPro" id="IPR003439">
    <property type="entry name" value="ABC_transporter-like_ATP-bd"/>
</dbReference>
<evidence type="ECO:0000256" key="2">
    <source>
        <dbReference type="ARBA" id="ARBA00022448"/>
    </source>
</evidence>
<evidence type="ECO:0000259" key="5">
    <source>
        <dbReference type="PROSITE" id="PS50893"/>
    </source>
</evidence>
<sequence>MSLEVRNISYGYNNETDILSNISFKLEQGEILSLLGPNGTGKTTLLKCINHIISPKCGSISIDGEDVSHMSAKRRAKLIGYVPQYNSAVFPVSVVDTIMMGRVAFSGNKIREADKKVVFDIIEKMELEKFAFKYVNEMSGGERQRVYIARALAQEPQIIILDEPTSSLDMKNQLFTLEIITSLAKEKNLGVLMSIHDLNLAGMFSNRILMLKNSMIFSYGTTNDVITSENIKEVYCVNTKVTNEEEYVHVRLQR</sequence>
<keyword evidence="3" id="KW-0547">Nucleotide-binding</keyword>
<dbReference type="SMART" id="SM00382">
    <property type="entry name" value="AAA"/>
    <property type="match status" value="1"/>
</dbReference>
<keyword evidence="2" id="KW-0813">Transport</keyword>
<proteinExistence type="inferred from homology"/>
<organism evidence="6">
    <name type="scientific">bioreactor metagenome</name>
    <dbReference type="NCBI Taxonomy" id="1076179"/>
    <lineage>
        <taxon>unclassified sequences</taxon>
        <taxon>metagenomes</taxon>
        <taxon>ecological metagenomes</taxon>
    </lineage>
</organism>
<keyword evidence="4 6" id="KW-0067">ATP-binding</keyword>
<name>A0A645EIK0_9ZZZZ</name>
<dbReference type="PANTHER" id="PTHR42734:SF6">
    <property type="entry name" value="MOLYBDATE IMPORT ATP-BINDING PROTEIN MOLC"/>
    <property type="match status" value="1"/>
</dbReference>
<dbReference type="FunFam" id="3.40.50.300:FF:000134">
    <property type="entry name" value="Iron-enterobactin ABC transporter ATP-binding protein"/>
    <property type="match status" value="1"/>
</dbReference>
<evidence type="ECO:0000313" key="6">
    <source>
        <dbReference type="EMBL" id="MPN00564.1"/>
    </source>
</evidence>
<evidence type="ECO:0000256" key="3">
    <source>
        <dbReference type="ARBA" id="ARBA00022741"/>
    </source>
</evidence>
<reference evidence="6" key="1">
    <citation type="submission" date="2019-08" db="EMBL/GenBank/DDBJ databases">
        <authorList>
            <person name="Kucharzyk K."/>
            <person name="Murdoch R.W."/>
            <person name="Higgins S."/>
            <person name="Loffler F."/>
        </authorList>
    </citation>
    <scope>NUCLEOTIDE SEQUENCE</scope>
</reference>
<dbReference type="AlphaFoldDB" id="A0A645EIK0"/>
<dbReference type="CDD" id="cd03214">
    <property type="entry name" value="ABC_Iron-Siderophores_B12_Hemin"/>
    <property type="match status" value="1"/>
</dbReference>
<comment type="caution">
    <text evidence="6">The sequence shown here is derived from an EMBL/GenBank/DDBJ whole genome shotgun (WGS) entry which is preliminary data.</text>
</comment>
<evidence type="ECO:0000256" key="4">
    <source>
        <dbReference type="ARBA" id="ARBA00022840"/>
    </source>
</evidence>
<dbReference type="PROSITE" id="PS50893">
    <property type="entry name" value="ABC_TRANSPORTER_2"/>
    <property type="match status" value="1"/>
</dbReference>
<dbReference type="PANTHER" id="PTHR42734">
    <property type="entry name" value="METAL TRANSPORT SYSTEM ATP-BINDING PROTEIN TM_0124-RELATED"/>
    <property type="match status" value="1"/>
</dbReference>
<protein>
    <submittedName>
        <fullName evidence="6">Hemin import ATP-binding protein HmuV</fullName>
        <ecNumber evidence="6">3.6.3.-</ecNumber>
    </submittedName>
</protein>
<dbReference type="InterPro" id="IPR003593">
    <property type="entry name" value="AAA+_ATPase"/>
</dbReference>
<dbReference type="GO" id="GO:0005524">
    <property type="term" value="F:ATP binding"/>
    <property type="evidence" value="ECO:0007669"/>
    <property type="project" value="UniProtKB-KW"/>
</dbReference>
<keyword evidence="6" id="KW-0378">Hydrolase</keyword>
<evidence type="ECO:0000256" key="1">
    <source>
        <dbReference type="ARBA" id="ARBA00005417"/>
    </source>
</evidence>
<dbReference type="SUPFAM" id="SSF52540">
    <property type="entry name" value="P-loop containing nucleoside triphosphate hydrolases"/>
    <property type="match status" value="1"/>
</dbReference>